<comment type="similarity">
    <text evidence="2">Belongs to the UPF0718 family.</text>
</comment>
<comment type="subcellular location">
    <subcellularLocation>
        <location evidence="1">Cell membrane</location>
        <topology evidence="1">Multi-pass membrane protein</topology>
    </subcellularLocation>
</comment>
<reference evidence="9" key="1">
    <citation type="submission" date="2016-11" db="EMBL/GenBank/DDBJ databases">
        <authorList>
            <person name="Varghese N."/>
            <person name="Submissions S."/>
        </authorList>
    </citation>
    <scope>NUCLEOTIDE SEQUENCE [LARGE SCALE GENOMIC DNA]</scope>
    <source>
        <strain evidence="9">DSM 16057</strain>
    </source>
</reference>
<dbReference type="GO" id="GO:0005886">
    <property type="term" value="C:plasma membrane"/>
    <property type="evidence" value="ECO:0007669"/>
    <property type="project" value="UniProtKB-SubCell"/>
</dbReference>
<protein>
    <submittedName>
        <fullName evidence="8">Predicted permease</fullName>
    </submittedName>
</protein>
<keyword evidence="5 7" id="KW-1133">Transmembrane helix</keyword>
<evidence type="ECO:0000256" key="1">
    <source>
        <dbReference type="ARBA" id="ARBA00004651"/>
    </source>
</evidence>
<dbReference type="AlphaFoldDB" id="A0A1M6IQ61"/>
<dbReference type="InterPro" id="IPR005524">
    <property type="entry name" value="DUF318"/>
</dbReference>
<dbReference type="RefSeq" id="WP_072869894.1">
    <property type="nucleotide sequence ID" value="NZ_FQZM01000030.1"/>
</dbReference>
<feature type="transmembrane region" description="Helical" evidence="7">
    <location>
        <begin position="78"/>
        <end position="97"/>
    </location>
</feature>
<evidence type="ECO:0000256" key="6">
    <source>
        <dbReference type="ARBA" id="ARBA00023136"/>
    </source>
</evidence>
<gene>
    <name evidence="8" type="ORF">SAMN02745219_02395</name>
</gene>
<keyword evidence="6 7" id="KW-0472">Membrane</keyword>
<feature type="transmembrane region" description="Helical" evidence="7">
    <location>
        <begin position="140"/>
        <end position="158"/>
    </location>
</feature>
<feature type="transmembrane region" description="Helical" evidence="7">
    <location>
        <begin position="109"/>
        <end position="128"/>
    </location>
</feature>
<dbReference type="Pfam" id="PF03773">
    <property type="entry name" value="ArsP_1"/>
    <property type="match status" value="1"/>
</dbReference>
<keyword evidence="4 7" id="KW-0812">Transmembrane</keyword>
<evidence type="ECO:0000256" key="5">
    <source>
        <dbReference type="ARBA" id="ARBA00022989"/>
    </source>
</evidence>
<proteinExistence type="inferred from homology"/>
<organism evidence="8 9">
    <name type="scientific">Desulfofundulus thermosubterraneus DSM 16057</name>
    <dbReference type="NCBI Taxonomy" id="1121432"/>
    <lineage>
        <taxon>Bacteria</taxon>
        <taxon>Bacillati</taxon>
        <taxon>Bacillota</taxon>
        <taxon>Clostridia</taxon>
        <taxon>Eubacteriales</taxon>
        <taxon>Peptococcaceae</taxon>
        <taxon>Desulfofundulus</taxon>
    </lineage>
</organism>
<evidence type="ECO:0000256" key="2">
    <source>
        <dbReference type="ARBA" id="ARBA00006386"/>
    </source>
</evidence>
<evidence type="ECO:0000256" key="4">
    <source>
        <dbReference type="ARBA" id="ARBA00022692"/>
    </source>
</evidence>
<dbReference type="Proteomes" id="UP000184529">
    <property type="component" value="Unassembled WGS sequence"/>
</dbReference>
<evidence type="ECO:0000256" key="3">
    <source>
        <dbReference type="ARBA" id="ARBA00022475"/>
    </source>
</evidence>
<sequence>MKAQLRRYALFALVVVADLLLYLQHPARGEQAIRSALDYLVEMLLFIPPIFVLVGLLDVWVPRQIVEKNVGPDSGVRGVIISILVATAAAGPLYAGFPVADALLRKGCRLANAVIFLGTWATIKIPMLMMEVKFVGLPFALLRLALTLPAIIATGYLMEMILKVGETGRFAQDAGENKCSVKPL</sequence>
<evidence type="ECO:0000313" key="9">
    <source>
        <dbReference type="Proteomes" id="UP000184529"/>
    </source>
</evidence>
<dbReference type="EMBL" id="FQZM01000030">
    <property type="protein sequence ID" value="SHJ36574.1"/>
    <property type="molecule type" value="Genomic_DNA"/>
</dbReference>
<dbReference type="OrthoDB" id="9798408at2"/>
<accession>A0A1M6IQ61</accession>
<feature type="transmembrane region" description="Helical" evidence="7">
    <location>
        <begin position="39"/>
        <end position="57"/>
    </location>
</feature>
<evidence type="ECO:0000313" key="8">
    <source>
        <dbReference type="EMBL" id="SHJ36574.1"/>
    </source>
</evidence>
<keyword evidence="3" id="KW-1003">Cell membrane</keyword>
<dbReference type="STRING" id="1121432.SAMN02745219_02395"/>
<evidence type="ECO:0000256" key="7">
    <source>
        <dbReference type="SAM" id="Phobius"/>
    </source>
</evidence>
<keyword evidence="9" id="KW-1185">Reference proteome</keyword>
<name>A0A1M6IQ61_9FIRM</name>